<dbReference type="GO" id="GO:0004062">
    <property type="term" value="F:aryl sulfotransferase activity"/>
    <property type="evidence" value="ECO:0007669"/>
    <property type="project" value="InterPro"/>
</dbReference>
<dbReference type="EMBL" id="CP029463">
    <property type="protein sequence ID" value="AWM13945.1"/>
    <property type="molecule type" value="Genomic_DNA"/>
</dbReference>
<sequence>MKNHNIIIVLALICFTFFSCTKDDESTTGDLPLIQVSTGELYPEFNPEIFDYYITSLNTLNEIEVTLNDFNPFKKIFINNEKVTGKTTPIKLTPGEDIVIQMESPTAKTYTIHYLPEDMPGINLIAKNNPSDGYLFINLYKLSPSAADDFTYIAILDNNGFPVYYKKLAYTGAINFKFFETVQGKRFTYTINDTKKTIVMDENFEVIKQIDFLPPDNAYDYSIENHDFIYIDDDHYIVPGQYIRENVDMTAYGGSNAVKLVEFVFQEVLNNQVIFEWDTAEHPELLSATDPLYYTQYATAEKVDYFHFNSIAIDPNDENFIVSARHTNQVYKINRTTGEIMWRLGGNNDDFNLTGNTIISHQHHANILNNGNLLLFDNGVTKNPQQSRIAEFELNETNLTANLVYEYTELGRYSDIMGSVQKLSNGNYCIGWGGNITSQSNANKSDITEVDPNGTIVLDISFTNYPDSFTYSYRALKYNLTFNSDQNVQSSN</sequence>
<dbReference type="InterPro" id="IPR010262">
    <property type="entry name" value="Arylsulfotransferase_bact"/>
</dbReference>
<evidence type="ECO:0008006" key="4">
    <source>
        <dbReference type="Google" id="ProtNLM"/>
    </source>
</evidence>
<dbReference type="SUPFAM" id="SSF50998">
    <property type="entry name" value="Quinoprotein alcohol dehydrogenase-like"/>
    <property type="match status" value="1"/>
</dbReference>
<dbReference type="PANTHER" id="PTHR35340">
    <property type="entry name" value="PQQ ENZYME REPEAT PROTEIN-RELATED"/>
    <property type="match status" value="1"/>
</dbReference>
<dbReference type="Pfam" id="PF05935">
    <property type="entry name" value="Arylsulfotrans"/>
    <property type="match status" value="1"/>
</dbReference>
<dbReference type="InterPro" id="IPR053143">
    <property type="entry name" value="Arylsulfate_ST"/>
</dbReference>
<evidence type="ECO:0000256" key="1">
    <source>
        <dbReference type="SAM" id="SignalP"/>
    </source>
</evidence>
<evidence type="ECO:0000313" key="2">
    <source>
        <dbReference type="EMBL" id="AWM13945.1"/>
    </source>
</evidence>
<dbReference type="Proteomes" id="UP000245429">
    <property type="component" value="Chromosome"/>
</dbReference>
<dbReference type="AlphaFoldDB" id="A0A2U8QVX5"/>
<dbReference type="InterPro" id="IPR011047">
    <property type="entry name" value="Quinoprotein_ADH-like_sf"/>
</dbReference>
<feature type="signal peptide" evidence="1">
    <location>
        <begin position="1"/>
        <end position="21"/>
    </location>
</feature>
<proteinExistence type="predicted"/>
<name>A0A2U8QVX5_9FLAO</name>
<gene>
    <name evidence="2" type="ORF">DI487_08775</name>
</gene>
<dbReference type="KEGG" id="fse:DI487_08775"/>
<dbReference type="OrthoDB" id="304912at2"/>
<protein>
    <recommendedName>
        <fullName evidence="4">Arylsulfotransferase N-terminal domain-containing protein</fullName>
    </recommendedName>
</protein>
<accession>A0A2U8QVX5</accession>
<keyword evidence="1" id="KW-0732">Signal</keyword>
<dbReference type="PANTHER" id="PTHR35340:SF5">
    <property type="entry name" value="ASST-DOMAIN-CONTAINING PROTEIN"/>
    <property type="match status" value="1"/>
</dbReference>
<dbReference type="PROSITE" id="PS51257">
    <property type="entry name" value="PROKAR_LIPOPROTEIN"/>
    <property type="match status" value="1"/>
</dbReference>
<reference evidence="2 3" key="1">
    <citation type="submission" date="2018-05" db="EMBL/GenBank/DDBJ databases">
        <title>Flavobacterium sp. MEBiC07310.</title>
        <authorList>
            <person name="Baek K."/>
        </authorList>
    </citation>
    <scope>NUCLEOTIDE SEQUENCE [LARGE SCALE GENOMIC DNA]</scope>
    <source>
        <strain evidence="2 3">MEBiC07310</strain>
    </source>
</reference>
<feature type="chain" id="PRO_5015881020" description="Arylsulfotransferase N-terminal domain-containing protein" evidence="1">
    <location>
        <begin position="22"/>
        <end position="492"/>
    </location>
</feature>
<evidence type="ECO:0000313" key="3">
    <source>
        <dbReference type="Proteomes" id="UP000245429"/>
    </source>
</evidence>
<dbReference type="RefSeq" id="WP_109569312.1">
    <property type="nucleotide sequence ID" value="NZ_CP029463.1"/>
</dbReference>
<keyword evidence="3" id="KW-1185">Reference proteome</keyword>
<organism evidence="2 3">
    <name type="scientific">Flavobacterium sediminis</name>
    <dbReference type="NCBI Taxonomy" id="2201181"/>
    <lineage>
        <taxon>Bacteria</taxon>
        <taxon>Pseudomonadati</taxon>
        <taxon>Bacteroidota</taxon>
        <taxon>Flavobacteriia</taxon>
        <taxon>Flavobacteriales</taxon>
        <taxon>Flavobacteriaceae</taxon>
        <taxon>Flavobacterium</taxon>
    </lineage>
</organism>
<dbReference type="SUPFAM" id="SSF63829">
    <property type="entry name" value="Calcium-dependent phosphotriesterase"/>
    <property type="match status" value="1"/>
</dbReference>